<dbReference type="GO" id="GO:0016209">
    <property type="term" value="F:antioxidant activity"/>
    <property type="evidence" value="ECO:0007669"/>
    <property type="project" value="InterPro"/>
</dbReference>
<dbReference type="SUPFAM" id="SSF52833">
    <property type="entry name" value="Thioredoxin-like"/>
    <property type="match status" value="1"/>
</dbReference>
<dbReference type="InterPro" id="IPR013766">
    <property type="entry name" value="Thioredoxin_domain"/>
</dbReference>
<evidence type="ECO:0000256" key="4">
    <source>
        <dbReference type="ARBA" id="ARBA00023284"/>
    </source>
</evidence>
<protein>
    <submittedName>
        <fullName evidence="6">Thiol:disulfide interchange protein</fullName>
    </submittedName>
</protein>
<evidence type="ECO:0000313" key="6">
    <source>
        <dbReference type="EMBL" id="VAW22607.1"/>
    </source>
</evidence>
<dbReference type="Pfam" id="PF00578">
    <property type="entry name" value="AhpC-TSA"/>
    <property type="match status" value="1"/>
</dbReference>
<evidence type="ECO:0000259" key="5">
    <source>
        <dbReference type="PROSITE" id="PS51352"/>
    </source>
</evidence>
<dbReference type="InterPro" id="IPR000866">
    <property type="entry name" value="AhpC/TSA"/>
</dbReference>
<dbReference type="EMBL" id="UOEP01000175">
    <property type="protein sequence ID" value="VAW22607.1"/>
    <property type="molecule type" value="Genomic_DNA"/>
</dbReference>
<proteinExistence type="predicted"/>
<dbReference type="GO" id="GO:0017004">
    <property type="term" value="P:cytochrome complex assembly"/>
    <property type="evidence" value="ECO:0007669"/>
    <property type="project" value="UniProtKB-KW"/>
</dbReference>
<dbReference type="PANTHER" id="PTHR42852:SF6">
    <property type="entry name" value="THIOL:DISULFIDE INTERCHANGE PROTEIN DSBE"/>
    <property type="match status" value="1"/>
</dbReference>
<sequence>MKTSLWIVLALFFSSSIFAGSPKVSMQQEPRLGVNIGNKAPEIIEKSVNGEIMKLSDLKGEMVLIDFWASWCSPCRRENPTVVRAYHEFKDKKFIEGKGFTVFSVSLDQNKDSWINAIKADKLEWPNHVSDLKKWQSKHRAVYRINGIPSNFLINGKGIIVAKNLRGPALRATLAKYVK</sequence>
<comment type="subcellular location">
    <subcellularLocation>
        <location evidence="1">Cell envelope</location>
    </subcellularLocation>
</comment>
<reference evidence="6" key="1">
    <citation type="submission" date="2018-06" db="EMBL/GenBank/DDBJ databases">
        <authorList>
            <person name="Zhirakovskaya E."/>
        </authorList>
    </citation>
    <scope>NUCLEOTIDE SEQUENCE</scope>
</reference>
<keyword evidence="4" id="KW-0676">Redox-active center</keyword>
<evidence type="ECO:0000256" key="2">
    <source>
        <dbReference type="ARBA" id="ARBA00022748"/>
    </source>
</evidence>
<dbReference type="AlphaFoldDB" id="A0A3B0UB66"/>
<dbReference type="PROSITE" id="PS51352">
    <property type="entry name" value="THIOREDOXIN_2"/>
    <property type="match status" value="1"/>
</dbReference>
<organism evidence="6">
    <name type="scientific">hydrothermal vent metagenome</name>
    <dbReference type="NCBI Taxonomy" id="652676"/>
    <lineage>
        <taxon>unclassified sequences</taxon>
        <taxon>metagenomes</taxon>
        <taxon>ecological metagenomes</taxon>
    </lineage>
</organism>
<dbReference type="PANTHER" id="PTHR42852">
    <property type="entry name" value="THIOL:DISULFIDE INTERCHANGE PROTEIN DSBE"/>
    <property type="match status" value="1"/>
</dbReference>
<dbReference type="CDD" id="cd02966">
    <property type="entry name" value="TlpA_like_family"/>
    <property type="match status" value="1"/>
</dbReference>
<feature type="domain" description="Thioredoxin" evidence="5">
    <location>
        <begin position="34"/>
        <end position="179"/>
    </location>
</feature>
<dbReference type="GO" id="GO:0016491">
    <property type="term" value="F:oxidoreductase activity"/>
    <property type="evidence" value="ECO:0007669"/>
    <property type="project" value="InterPro"/>
</dbReference>
<evidence type="ECO:0000256" key="3">
    <source>
        <dbReference type="ARBA" id="ARBA00023157"/>
    </source>
</evidence>
<dbReference type="Gene3D" id="3.40.30.10">
    <property type="entry name" value="Glutaredoxin"/>
    <property type="match status" value="1"/>
</dbReference>
<dbReference type="InterPro" id="IPR036249">
    <property type="entry name" value="Thioredoxin-like_sf"/>
</dbReference>
<dbReference type="InterPro" id="IPR050553">
    <property type="entry name" value="Thioredoxin_ResA/DsbE_sf"/>
</dbReference>
<keyword evidence="3" id="KW-1015">Disulfide bond</keyword>
<dbReference type="GO" id="GO:0030313">
    <property type="term" value="C:cell envelope"/>
    <property type="evidence" value="ECO:0007669"/>
    <property type="project" value="UniProtKB-SubCell"/>
</dbReference>
<evidence type="ECO:0000256" key="1">
    <source>
        <dbReference type="ARBA" id="ARBA00004196"/>
    </source>
</evidence>
<accession>A0A3B0UB66</accession>
<keyword evidence="2" id="KW-0201">Cytochrome c-type biogenesis</keyword>
<name>A0A3B0UB66_9ZZZZ</name>
<gene>
    <name evidence="6" type="ORF">MNBD_BACTEROID01-115</name>
</gene>